<organism evidence="2 3">
    <name type="scientific">Candidatus Moanibacter tarae</name>
    <dbReference type="NCBI Taxonomy" id="2200854"/>
    <lineage>
        <taxon>Bacteria</taxon>
        <taxon>Pseudomonadati</taxon>
        <taxon>Verrucomicrobiota</taxon>
        <taxon>Opitutia</taxon>
        <taxon>Puniceicoccales</taxon>
        <taxon>Puniceicoccales incertae sedis</taxon>
        <taxon>Candidatus Moanibacter</taxon>
    </lineage>
</organism>
<dbReference type="InterPro" id="IPR014867">
    <property type="entry name" value="Spore_coat_CotH_CotH2/3/7"/>
</dbReference>
<reference evidence="2 3" key="1">
    <citation type="submission" date="2018-06" db="EMBL/GenBank/DDBJ databases">
        <title>Draft Genome Sequence of a Novel Marine Bacterium Related to the Verrucomicrobia.</title>
        <authorList>
            <person name="Vosseberg J."/>
            <person name="Martijn J."/>
            <person name="Ettema T.J.G."/>
        </authorList>
    </citation>
    <scope>NUCLEOTIDE SEQUENCE [LARGE SCALE GENOMIC DNA]</scope>
    <source>
        <strain evidence="2">TARA_B100001123</strain>
    </source>
</reference>
<protein>
    <recommendedName>
        <fullName evidence="4">Right handed beta helix domain-containing protein</fullName>
    </recommendedName>
</protein>
<sequence length="870" mass="100212">MKIKRKRFFWIRAPRRRGLVIMGLTGGMIMLSILSFYAGIKMHQSGEVRHLRSRLIQAFHPFDWFRFHFGTEKEKIVLDIKQEDFQRIAYQRERALVNGLHFPQPGDWVQASIRNEQDSMPIKIRLKGTNSAHWKYKRKWSYSIRVRGENTFRGMKRFTLQDPSTRHFIYEWLFMEALKREGLLVSRFEFLNLTVNGDDHGVYALEEHYDRRLIENNALREGAIVGFNKDLAVLSWMRALQTSDFSPSTFMEGDDFWASSVEGSQIDSHVRGSAEFAQFQKAVTLLESFRRSEKSASEVFDIDQMAKLMAIRALFGSLTFDWRNMKFYFNPVTARLQPVDQEVRPGQLEDNWWLNDANAERHNDLIRFLFRDPNFYLRYISELKKVSDPLFLENLLETRKTEFERNLRILYFGHWENHDFRFSREIFTQNQKRIRSVLNPIKGGHAYLEFLEKGKVRLVFGNLQPLPVKIVGISSHSLLEAFPNKETLIAGREGEMLRYEPIEFEIPDDLDFSDEFVTSLILQYRIWGLPEIRELKVFPWGFFQDKTVRQDPRFGQPNFREFDFLTVDQEKMEIFITPGDWTISKSLIIPPGYSVFAGGGVSLRLTESALILSYSPLNLIGQESHPVRIEAADGVGMGIIVLGAQSRSQLKNVIFEGLSLPIPEDGGLTGVVTFYESDVTIEKCLFRRNRDGDDILNIIRSDFEIIDSTFSDTYADALDLDFCTGRILNSHFRGAENDAIDTSGSTVTVEDIVIERAGDKGISVGEGSRLDGRRILIKEAEVAVSSKDSSTIRGEMVTIENSRVGFAIFQKKSEFGPGRAEIKDLNMGNIYRPYLVEENSFLSIDGRTVPGTERKVGDMVYGQVYGRASK</sequence>
<dbReference type="SUPFAM" id="SSF51126">
    <property type="entry name" value="Pectin lyase-like"/>
    <property type="match status" value="1"/>
</dbReference>
<name>A0A2Z4AEL2_9BACT</name>
<dbReference type="EMBL" id="CP029803">
    <property type="protein sequence ID" value="AWT60601.1"/>
    <property type="molecule type" value="Genomic_DNA"/>
</dbReference>
<keyword evidence="1" id="KW-1133">Transmembrane helix</keyword>
<evidence type="ECO:0000256" key="1">
    <source>
        <dbReference type="SAM" id="Phobius"/>
    </source>
</evidence>
<evidence type="ECO:0008006" key="4">
    <source>
        <dbReference type="Google" id="ProtNLM"/>
    </source>
</evidence>
<dbReference type="AlphaFoldDB" id="A0A2Z4AEL2"/>
<dbReference type="InterPro" id="IPR012334">
    <property type="entry name" value="Pectin_lyas_fold"/>
</dbReference>
<dbReference type="Proteomes" id="UP000247465">
    <property type="component" value="Chromosome"/>
</dbReference>
<gene>
    <name evidence="2" type="ORF">DF168_01816</name>
</gene>
<feature type="transmembrane region" description="Helical" evidence="1">
    <location>
        <begin position="20"/>
        <end position="40"/>
    </location>
</feature>
<dbReference type="KEGG" id="mtar:DF168_01816"/>
<keyword evidence="1" id="KW-0812">Transmembrane</keyword>
<dbReference type="Pfam" id="PF08757">
    <property type="entry name" value="CotH"/>
    <property type="match status" value="1"/>
</dbReference>
<accession>A0A2Z4AEL2</accession>
<evidence type="ECO:0000313" key="2">
    <source>
        <dbReference type="EMBL" id="AWT60601.1"/>
    </source>
</evidence>
<dbReference type="InterPro" id="IPR011050">
    <property type="entry name" value="Pectin_lyase_fold/virulence"/>
</dbReference>
<keyword evidence="1" id="KW-0472">Membrane</keyword>
<proteinExistence type="predicted"/>
<dbReference type="Gene3D" id="2.160.20.10">
    <property type="entry name" value="Single-stranded right-handed beta-helix, Pectin lyase-like"/>
    <property type="match status" value="1"/>
</dbReference>
<evidence type="ECO:0000313" key="3">
    <source>
        <dbReference type="Proteomes" id="UP000247465"/>
    </source>
</evidence>